<dbReference type="InterPro" id="IPR027417">
    <property type="entry name" value="P-loop_NTPase"/>
</dbReference>
<name>A0ABM6PV50_9FLAO</name>
<evidence type="ECO:0000259" key="1">
    <source>
        <dbReference type="PROSITE" id="PS51192"/>
    </source>
</evidence>
<dbReference type="Proteomes" id="UP000232721">
    <property type="component" value="Chromosome"/>
</dbReference>
<dbReference type="InterPro" id="IPR006555">
    <property type="entry name" value="ATP-dep_Helicase_C"/>
</dbReference>
<keyword evidence="2" id="KW-0067">ATP-binding</keyword>
<protein>
    <submittedName>
        <fullName evidence="2">DEAD/DEAH box helicase</fullName>
    </submittedName>
</protein>
<keyword evidence="3" id="KW-1185">Reference proteome</keyword>
<dbReference type="SMART" id="SM00491">
    <property type="entry name" value="HELICc2"/>
    <property type="match status" value="1"/>
</dbReference>
<sequence length="841" mass="96956">MVDFRKRLSKSEIEKKTNPIEIYDSLDRRSVAGPLRPAQQKILSEWFESRKNEKDLIIKLHTGEGKTLIGLLILQSKINSGEGPCLFICPNIYLVQQVRRDAKKFGISYCTIGDDNSLPNEFVDGEKILITHVQKVFNGKTIFGLGNDFIPVENVILDDSHACIDSIKNTFTISLNSDHSAYKELLELFSDALPEQGEGTFLEIENGDYNSFLPIPYWNWIDKSEEVLKILSNYREELSIMFSWPFIKDSIKNCQAFISGQNIEITPIHIPIEKFSSFDKANQRILMSATTQDDSFFIKGLGFNSKAIKNPLENPSQIWSGEKMLIIPSLVDDSLDRDKMVNTLAKPSDKNYGVVSLVSSFSKSKTYENLKSIVPKSNEISAAVDHLKKSKFRQTVVFANRYDGIDLPDETCRILVLDGRPFFYSLSDRYEESNRMNSDSINIKIAQKIEQGLGRSVRGEKDYCLILIIGADLVKFIKSSRTIKYFSPQTKKQIEIGMEIAQMASDEVSDDNEPFDVVKSLMKQSLQRDEGWKQFYKEEMNKIQPNNDLSKIYDVLTLERKAAVLNYTGNYEKASSLIQQIIDKHCIDNSEKGWYLQIMARYKFLQSKTVSNELQKSAFLKNNELLKPSEGITYKKLEYVNENRTKRIVDWIKNHTDFEELMLSVEGVLSDLEFGTTAEKFERALKELGLMLGFLSERPDKEFKKGPDNLWCGVGNQYFIFECKSEVKIERQEVNKHEIGQMNTHCGWFQNQYNDSPVKRILIIPTKNVSYHADFTHNVEIMKRGKLRNLRNNIKGFFKEFNKYEIDSLSDEKIQEFINAHKLNIDSLLKEYSEKYYKKTS</sequence>
<dbReference type="SMART" id="SM00487">
    <property type="entry name" value="DEXDc"/>
    <property type="match status" value="1"/>
</dbReference>
<keyword evidence="2" id="KW-0547">Nucleotide-binding</keyword>
<keyword evidence="2" id="KW-0378">Hydrolase</keyword>
<organism evidence="2 3">
    <name type="scientific">Polaribacter sejongensis</name>
    <dbReference type="NCBI Taxonomy" id="985043"/>
    <lineage>
        <taxon>Bacteria</taxon>
        <taxon>Pseudomonadati</taxon>
        <taxon>Bacteroidota</taxon>
        <taxon>Flavobacteriia</taxon>
        <taxon>Flavobacteriales</taxon>
        <taxon>Flavobacteriaceae</taxon>
    </lineage>
</organism>
<reference evidence="2 3" key="1">
    <citation type="submission" date="2017-02" db="EMBL/GenBank/DDBJ databases">
        <title>Trade-off between light-utilization and light-protection in marine flavobacteria.</title>
        <authorList>
            <person name="Kumagai Y."/>
            <person name="Yoshizawa S."/>
            <person name="Kogure K."/>
            <person name="Iwasaki W."/>
        </authorList>
    </citation>
    <scope>NUCLEOTIDE SEQUENCE [LARGE SCALE GENOMIC DNA]</scope>
    <source>
        <strain evidence="2 3">KCTC 23670</strain>
    </source>
</reference>
<dbReference type="InterPro" id="IPR006935">
    <property type="entry name" value="Helicase/UvrB_N"/>
</dbReference>
<dbReference type="SUPFAM" id="SSF52540">
    <property type="entry name" value="P-loop containing nucleoside triphosphate hydrolases"/>
    <property type="match status" value="2"/>
</dbReference>
<evidence type="ECO:0000313" key="2">
    <source>
        <dbReference type="EMBL" id="AUC20601.1"/>
    </source>
</evidence>
<feature type="domain" description="Helicase ATP-binding" evidence="1">
    <location>
        <begin position="47"/>
        <end position="309"/>
    </location>
</feature>
<dbReference type="InterPro" id="IPR014001">
    <property type="entry name" value="Helicase_ATP-bd"/>
</dbReference>
<dbReference type="PROSITE" id="PS51192">
    <property type="entry name" value="HELICASE_ATP_BIND_1"/>
    <property type="match status" value="1"/>
</dbReference>
<dbReference type="Pfam" id="PF04851">
    <property type="entry name" value="ResIII"/>
    <property type="match status" value="1"/>
</dbReference>
<dbReference type="Pfam" id="PF13307">
    <property type="entry name" value="Helicase_C_2"/>
    <property type="match status" value="1"/>
</dbReference>
<dbReference type="RefSeq" id="WP_208889897.1">
    <property type="nucleotide sequence ID" value="NZ_CP019336.1"/>
</dbReference>
<dbReference type="Gene3D" id="3.40.50.300">
    <property type="entry name" value="P-loop containing nucleotide triphosphate hydrolases"/>
    <property type="match status" value="2"/>
</dbReference>
<proteinExistence type="predicted"/>
<evidence type="ECO:0000313" key="3">
    <source>
        <dbReference type="Proteomes" id="UP000232721"/>
    </source>
</evidence>
<dbReference type="GO" id="GO:0004386">
    <property type="term" value="F:helicase activity"/>
    <property type="evidence" value="ECO:0007669"/>
    <property type="project" value="UniProtKB-KW"/>
</dbReference>
<accession>A0ABM6PV50</accession>
<gene>
    <name evidence="2" type="ORF">BTO15_00045</name>
</gene>
<keyword evidence="2" id="KW-0347">Helicase</keyword>
<dbReference type="EMBL" id="CP019336">
    <property type="protein sequence ID" value="AUC20601.1"/>
    <property type="molecule type" value="Genomic_DNA"/>
</dbReference>